<dbReference type="GeneID" id="63830616"/>
<proteinExistence type="predicted"/>
<feature type="compositionally biased region" description="Basic and acidic residues" evidence="1">
    <location>
        <begin position="106"/>
        <end position="118"/>
    </location>
</feature>
<dbReference type="AlphaFoldDB" id="A0A165AXI3"/>
<sequence>MGAERPWSEEGESLGVKQRIGGRERTQAGSFAHTRPTRKPPQGNSHPSEPRTSRALVQPTGALAFTSLTTTACRSFAAAIFPAPNETSPPWPPSSAAPQQEGEPFVIRERVGQPERSRHGCLHTSVSSLSSSTTPARSATSKPSQERTRCIVPAPRGSLISSCLIR</sequence>
<dbReference type="EMBL" id="KV427711">
    <property type="protein sequence ID" value="KZS99845.1"/>
    <property type="molecule type" value="Genomic_DNA"/>
</dbReference>
<evidence type="ECO:0000313" key="2">
    <source>
        <dbReference type="EMBL" id="KZS99845.1"/>
    </source>
</evidence>
<evidence type="ECO:0000313" key="3">
    <source>
        <dbReference type="Proteomes" id="UP000076871"/>
    </source>
</evidence>
<reference evidence="2 3" key="1">
    <citation type="journal article" date="2016" name="Mol. Biol. Evol.">
        <title>Comparative Genomics of Early-Diverging Mushroom-Forming Fungi Provides Insights into the Origins of Lignocellulose Decay Capabilities.</title>
        <authorList>
            <person name="Nagy L.G."/>
            <person name="Riley R."/>
            <person name="Tritt A."/>
            <person name="Adam C."/>
            <person name="Daum C."/>
            <person name="Floudas D."/>
            <person name="Sun H."/>
            <person name="Yadav J.S."/>
            <person name="Pangilinan J."/>
            <person name="Larsson K.H."/>
            <person name="Matsuura K."/>
            <person name="Barry K."/>
            <person name="Labutti K."/>
            <person name="Kuo R."/>
            <person name="Ohm R.A."/>
            <person name="Bhattacharya S.S."/>
            <person name="Shirouzu T."/>
            <person name="Yoshinaga Y."/>
            <person name="Martin F.M."/>
            <person name="Grigoriev I.V."/>
            <person name="Hibbett D.S."/>
        </authorList>
    </citation>
    <scope>NUCLEOTIDE SEQUENCE [LARGE SCALE GENOMIC DNA]</scope>
    <source>
        <strain evidence="2 3">93-53</strain>
    </source>
</reference>
<protein>
    <submittedName>
        <fullName evidence="2">Uncharacterized protein</fullName>
    </submittedName>
</protein>
<organism evidence="2 3">
    <name type="scientific">Laetiporus sulphureus 93-53</name>
    <dbReference type="NCBI Taxonomy" id="1314785"/>
    <lineage>
        <taxon>Eukaryota</taxon>
        <taxon>Fungi</taxon>
        <taxon>Dikarya</taxon>
        <taxon>Basidiomycota</taxon>
        <taxon>Agaricomycotina</taxon>
        <taxon>Agaricomycetes</taxon>
        <taxon>Polyporales</taxon>
        <taxon>Laetiporus</taxon>
    </lineage>
</organism>
<feature type="compositionally biased region" description="Low complexity" evidence="1">
    <location>
        <begin position="124"/>
        <end position="143"/>
    </location>
</feature>
<accession>A0A165AXI3</accession>
<evidence type="ECO:0000256" key="1">
    <source>
        <dbReference type="SAM" id="MobiDB-lite"/>
    </source>
</evidence>
<feature type="region of interest" description="Disordered" evidence="1">
    <location>
        <begin position="82"/>
        <end position="147"/>
    </location>
</feature>
<feature type="region of interest" description="Disordered" evidence="1">
    <location>
        <begin position="1"/>
        <end position="60"/>
    </location>
</feature>
<dbReference type="InParanoid" id="A0A165AXI3"/>
<dbReference type="RefSeq" id="XP_040757586.1">
    <property type="nucleotide sequence ID" value="XM_040913588.1"/>
</dbReference>
<name>A0A165AXI3_9APHY</name>
<dbReference type="Proteomes" id="UP000076871">
    <property type="component" value="Unassembled WGS sequence"/>
</dbReference>
<keyword evidence="3" id="KW-1185">Reference proteome</keyword>
<gene>
    <name evidence="2" type="ORF">LAESUDRAFT_765152</name>
</gene>